<evidence type="ECO:0000256" key="5">
    <source>
        <dbReference type="ARBA" id="ARBA00023015"/>
    </source>
</evidence>
<keyword evidence="8" id="KW-0966">Cell projection</keyword>
<dbReference type="EMBL" id="CP120733">
    <property type="protein sequence ID" value="WFD10044.1"/>
    <property type="molecule type" value="Genomic_DNA"/>
</dbReference>
<keyword evidence="3" id="KW-0678">Repressor</keyword>
<keyword evidence="4" id="KW-1005">Bacterial flagellum biogenesis</keyword>
<dbReference type="InterPro" id="IPR007412">
    <property type="entry name" value="FlgM"/>
</dbReference>
<dbReference type="RefSeq" id="WP_277732021.1">
    <property type="nucleotide sequence ID" value="NZ_CP120733.1"/>
</dbReference>
<accession>A0ABY8EAW3</accession>
<keyword evidence="6" id="KW-0804">Transcription</keyword>
<dbReference type="Proteomes" id="UP001222800">
    <property type="component" value="Chromosome"/>
</dbReference>
<organism evidence="8 9">
    <name type="scientific">Tepidibacter hydrothermalis</name>
    <dbReference type="NCBI Taxonomy" id="3036126"/>
    <lineage>
        <taxon>Bacteria</taxon>
        <taxon>Bacillati</taxon>
        <taxon>Bacillota</taxon>
        <taxon>Clostridia</taxon>
        <taxon>Peptostreptococcales</taxon>
        <taxon>Peptostreptococcaceae</taxon>
        <taxon>Tepidibacter</taxon>
    </lineage>
</organism>
<comment type="similarity">
    <text evidence="1">Belongs to the FlgM family.</text>
</comment>
<evidence type="ECO:0000256" key="6">
    <source>
        <dbReference type="ARBA" id="ARBA00023163"/>
    </source>
</evidence>
<keyword evidence="9" id="KW-1185">Reference proteome</keyword>
<keyword evidence="5" id="KW-0805">Transcription regulation</keyword>
<evidence type="ECO:0000256" key="1">
    <source>
        <dbReference type="ARBA" id="ARBA00005322"/>
    </source>
</evidence>
<name>A0ABY8EAW3_9FIRM</name>
<dbReference type="InterPro" id="IPR031316">
    <property type="entry name" value="FlgM_C"/>
</dbReference>
<proteinExistence type="inferred from homology"/>
<feature type="domain" description="Anti-sigma-28 factor FlgM C-terminal" evidence="7">
    <location>
        <begin position="32"/>
        <end position="85"/>
    </location>
</feature>
<protein>
    <recommendedName>
        <fullName evidence="2">Negative regulator of flagellin synthesis</fullName>
    </recommendedName>
</protein>
<keyword evidence="8" id="KW-0969">Cilium</keyword>
<evidence type="ECO:0000313" key="9">
    <source>
        <dbReference type="Proteomes" id="UP001222800"/>
    </source>
</evidence>
<dbReference type="InterPro" id="IPR035890">
    <property type="entry name" value="Anti-sigma-28_factor_FlgM_sf"/>
</dbReference>
<evidence type="ECO:0000259" key="7">
    <source>
        <dbReference type="Pfam" id="PF04316"/>
    </source>
</evidence>
<evidence type="ECO:0000256" key="4">
    <source>
        <dbReference type="ARBA" id="ARBA00022795"/>
    </source>
</evidence>
<dbReference type="NCBIfam" id="TIGR03824">
    <property type="entry name" value="FlgM_jcvi"/>
    <property type="match status" value="1"/>
</dbReference>
<evidence type="ECO:0000313" key="8">
    <source>
        <dbReference type="EMBL" id="WFD10044.1"/>
    </source>
</evidence>
<evidence type="ECO:0000256" key="2">
    <source>
        <dbReference type="ARBA" id="ARBA00017823"/>
    </source>
</evidence>
<dbReference type="Pfam" id="PF04316">
    <property type="entry name" value="FlgM"/>
    <property type="match status" value="1"/>
</dbReference>
<reference evidence="8 9" key="1">
    <citation type="submission" date="2023-03" db="EMBL/GenBank/DDBJ databases">
        <title>Complete genome sequence of Tepidibacter sp. SWIR-1, isolated from a deep-sea hydrothermal vent.</title>
        <authorList>
            <person name="Li X."/>
        </authorList>
    </citation>
    <scope>NUCLEOTIDE SEQUENCE [LARGE SCALE GENOMIC DNA]</scope>
    <source>
        <strain evidence="8 9">SWIR-1</strain>
    </source>
</reference>
<gene>
    <name evidence="8" type="primary">flgM</name>
    <name evidence="8" type="ORF">P4S50_16960</name>
</gene>
<evidence type="ECO:0000256" key="3">
    <source>
        <dbReference type="ARBA" id="ARBA00022491"/>
    </source>
</evidence>
<sequence length="93" mass="10691">MKINGVSNIHKVMNAYKANKSQNINKVSLKEDKIEISQKGKDYQIAMDALKNVEDVREDKVNDIKIRIENGTYTIDKHNIAKSMISEDLNWRG</sequence>
<keyword evidence="8" id="KW-0282">Flagellum</keyword>
<dbReference type="SUPFAM" id="SSF101498">
    <property type="entry name" value="Anti-sigma factor FlgM"/>
    <property type="match status" value="1"/>
</dbReference>